<organism evidence="1 2">
    <name type="scientific">Actinidia rufa</name>
    <dbReference type="NCBI Taxonomy" id="165716"/>
    <lineage>
        <taxon>Eukaryota</taxon>
        <taxon>Viridiplantae</taxon>
        <taxon>Streptophyta</taxon>
        <taxon>Embryophyta</taxon>
        <taxon>Tracheophyta</taxon>
        <taxon>Spermatophyta</taxon>
        <taxon>Magnoliopsida</taxon>
        <taxon>eudicotyledons</taxon>
        <taxon>Gunneridae</taxon>
        <taxon>Pentapetalae</taxon>
        <taxon>asterids</taxon>
        <taxon>Ericales</taxon>
        <taxon>Actinidiaceae</taxon>
        <taxon>Actinidia</taxon>
    </lineage>
</organism>
<reference evidence="1 2" key="1">
    <citation type="submission" date="2019-07" db="EMBL/GenBank/DDBJ databases">
        <title>De Novo Assembly of kiwifruit Actinidia rufa.</title>
        <authorList>
            <person name="Sugita-Konishi S."/>
            <person name="Sato K."/>
            <person name="Mori E."/>
            <person name="Abe Y."/>
            <person name="Kisaki G."/>
            <person name="Hamano K."/>
            <person name="Suezawa K."/>
            <person name="Otani M."/>
            <person name="Fukuda T."/>
            <person name="Manabe T."/>
            <person name="Gomi K."/>
            <person name="Tabuchi M."/>
            <person name="Akimitsu K."/>
            <person name="Kataoka I."/>
        </authorList>
    </citation>
    <scope>NUCLEOTIDE SEQUENCE [LARGE SCALE GENOMIC DNA]</scope>
    <source>
        <strain evidence="2">cv. Fuchu</strain>
    </source>
</reference>
<dbReference type="AlphaFoldDB" id="A0A7J0E2S0"/>
<accession>A0A7J0E2S0</accession>
<evidence type="ECO:0000313" key="1">
    <source>
        <dbReference type="EMBL" id="GFY80219.1"/>
    </source>
</evidence>
<name>A0A7J0E2S0_9ERIC</name>
<dbReference type="Proteomes" id="UP000585474">
    <property type="component" value="Unassembled WGS sequence"/>
</dbReference>
<dbReference type="EMBL" id="BJWL01000001">
    <property type="protein sequence ID" value="GFY80219.1"/>
    <property type="molecule type" value="Genomic_DNA"/>
</dbReference>
<proteinExistence type="predicted"/>
<evidence type="ECO:0000313" key="2">
    <source>
        <dbReference type="Proteomes" id="UP000585474"/>
    </source>
</evidence>
<gene>
    <name evidence="1" type="ORF">Acr_01g0000280</name>
</gene>
<protein>
    <submittedName>
        <fullName evidence="1">Uncharacterized protein</fullName>
    </submittedName>
</protein>
<sequence>MTTPQTYTTMARKIQQCKSSHSNRAVPVQQQPIATYGAAKESTERGWSLLMDLEGIMPLPLSLTTNSNSSNAEILANVKKTMHEKIAGVVDEHIDGPRKTRLLPVFRKMCPQ</sequence>
<keyword evidence="2" id="KW-1185">Reference proteome</keyword>
<comment type="caution">
    <text evidence="1">The sequence shown here is derived from an EMBL/GenBank/DDBJ whole genome shotgun (WGS) entry which is preliminary data.</text>
</comment>